<dbReference type="EMBL" id="LT841358">
    <property type="protein sequence ID" value="SMH72665.1"/>
    <property type="molecule type" value="Genomic_DNA"/>
</dbReference>
<dbReference type="Proteomes" id="UP000230607">
    <property type="component" value="Chromosome 1"/>
</dbReference>
<evidence type="ECO:0000313" key="1">
    <source>
        <dbReference type="EMBL" id="SMH72665.1"/>
    </source>
</evidence>
<protein>
    <submittedName>
        <fullName evidence="1">Uncharacterized protein</fullName>
    </submittedName>
</protein>
<keyword evidence="2" id="KW-1185">Reference proteome</keyword>
<accession>A0A2H1FIW9</accession>
<name>A0A2H1FIW9_9ARCH</name>
<dbReference type="AlphaFoldDB" id="A0A2H1FIW9"/>
<reference evidence="2" key="1">
    <citation type="submission" date="2017-03" db="EMBL/GenBank/DDBJ databases">
        <authorList>
            <person name="Herbold C."/>
        </authorList>
    </citation>
    <scope>NUCLEOTIDE SEQUENCE [LARGE SCALE GENOMIC DNA]</scope>
</reference>
<organism evidence="1 2">
    <name type="scientific">Candidatus Nitrosotalea okcheonensis</name>
    <dbReference type="NCBI Taxonomy" id="1903276"/>
    <lineage>
        <taxon>Archaea</taxon>
        <taxon>Nitrososphaerota</taxon>
        <taxon>Nitrososphaeria</taxon>
        <taxon>Nitrosotaleales</taxon>
        <taxon>Nitrosotaleaceae</taxon>
        <taxon>Nitrosotalea</taxon>
    </lineage>
</organism>
<evidence type="ECO:0000313" key="2">
    <source>
        <dbReference type="Proteomes" id="UP000230607"/>
    </source>
</evidence>
<gene>
    <name evidence="1" type="ORF">NCS_30505</name>
</gene>
<proteinExistence type="predicted"/>
<sequence length="150" mass="17390">MSDSESISILSTLLAGSNFLAKSFRSTRLSLPSIFSDRSFGTAIISLMTYDFHFHFKQLYKNGIKHDYQTGRIRLRITTTIIDYNIAEFQSYRLNQKPFLVIACPPVKNAILFFTHKKGFKYTLRKSTVNPIHWIHLLNNRKTKSYSSCL</sequence>